<keyword evidence="3 10" id="KW-0963">Cytoplasm</keyword>
<dbReference type="Pfam" id="PF03485">
    <property type="entry name" value="Arg_tRNA_synt_N"/>
    <property type="match status" value="1"/>
</dbReference>
<dbReference type="PRINTS" id="PR01038">
    <property type="entry name" value="TRNASYNTHARG"/>
</dbReference>
<organism evidence="14 15">
    <name type="scientific">Paenibacillus anaericanus</name>
    <dbReference type="NCBI Taxonomy" id="170367"/>
    <lineage>
        <taxon>Bacteria</taxon>
        <taxon>Bacillati</taxon>
        <taxon>Bacillota</taxon>
        <taxon>Bacilli</taxon>
        <taxon>Bacillales</taxon>
        <taxon>Paenibacillaceae</taxon>
        <taxon>Paenibacillus</taxon>
    </lineage>
</organism>
<reference evidence="14 15" key="1">
    <citation type="submission" date="2018-12" db="EMBL/GenBank/DDBJ databases">
        <authorList>
            <person name="Sun L."/>
            <person name="Chen Z."/>
        </authorList>
    </citation>
    <scope>NUCLEOTIDE SEQUENCE [LARGE SCALE GENOMIC DNA]</scope>
    <source>
        <strain evidence="14 15">DSM 15890</strain>
    </source>
</reference>
<evidence type="ECO:0000256" key="11">
    <source>
        <dbReference type="RuleBase" id="RU363038"/>
    </source>
</evidence>
<dbReference type="Pfam" id="PF05746">
    <property type="entry name" value="DALR_1"/>
    <property type="match status" value="1"/>
</dbReference>
<evidence type="ECO:0000256" key="9">
    <source>
        <dbReference type="ARBA" id="ARBA00049339"/>
    </source>
</evidence>
<keyword evidence="6 10" id="KW-0067">ATP-binding</keyword>
<comment type="caution">
    <text evidence="14">The sequence shown here is derived from an EMBL/GenBank/DDBJ whole genome shotgun (WGS) entry which is preliminary data.</text>
</comment>
<comment type="catalytic activity">
    <reaction evidence="9 10">
        <text>tRNA(Arg) + L-arginine + ATP = L-arginyl-tRNA(Arg) + AMP + diphosphate</text>
        <dbReference type="Rhea" id="RHEA:20301"/>
        <dbReference type="Rhea" id="RHEA-COMP:9658"/>
        <dbReference type="Rhea" id="RHEA-COMP:9673"/>
        <dbReference type="ChEBI" id="CHEBI:30616"/>
        <dbReference type="ChEBI" id="CHEBI:32682"/>
        <dbReference type="ChEBI" id="CHEBI:33019"/>
        <dbReference type="ChEBI" id="CHEBI:78442"/>
        <dbReference type="ChEBI" id="CHEBI:78513"/>
        <dbReference type="ChEBI" id="CHEBI:456215"/>
        <dbReference type="EC" id="6.1.1.19"/>
    </reaction>
</comment>
<dbReference type="InterPro" id="IPR035684">
    <property type="entry name" value="ArgRS_core"/>
</dbReference>
<dbReference type="FunFam" id="3.40.50.620:FF:000116">
    <property type="entry name" value="Arginine--tRNA ligase"/>
    <property type="match status" value="1"/>
</dbReference>
<sequence>MQHYKELIAGQVSSLIKEISVEEVISLLEYPAKPEMGDISLPCFSLSKILRQAPGQIAERLLEQIKDDAIARMEALSGYLNFFINKEQFATTIIHEIINEADRYGSRNIGQGRTVVIDYSSPNIAKPFHVGHLRSTVIGNALYQIYSFLGYNCVGVNHLGDWGTQFGKLIVAYQRWGSAEQIEQDAIDEMFRLYVKFHQEVETYPELEDEARAWFVKMEQGDQEALHLWTWFIEISMREFEKIYNLLGVSFDSYAGESFYNDKMEPVIQQLKDQNLLEEDQGAWLVRLDSFDMAPALMLKKDGSSLYHTRDVTAAIYRQETYHFDKAIYVTDYSQNLHFQQWFKVIELMGYPWAKDLVHVPFGRVSLEGSGFSTRKGNVIKLEDLLQQAILKTKEIIEAKNPQLDNKDEIAQQVGVGAVIFNDLSGNRIKDIVFSWEEVLSFEGETGPYVQYTHARACSVLRKATELGYTAPADGELAIELDPTLLNNSVEFSTLKMLSVFPERIEQALVKLEPSMISRYLVDLAQAFNRFYHDSPILIEDVSLRTARLALVQCVQITLQNGLRLIGLQSPEKI</sequence>
<comment type="subcellular location">
    <subcellularLocation>
        <location evidence="1 10">Cytoplasm</location>
    </subcellularLocation>
</comment>
<feature type="domain" description="Arginyl tRNA synthetase N-terminal" evidence="13">
    <location>
        <begin position="2"/>
        <end position="84"/>
    </location>
</feature>
<evidence type="ECO:0000256" key="8">
    <source>
        <dbReference type="ARBA" id="ARBA00023146"/>
    </source>
</evidence>
<dbReference type="PANTHER" id="PTHR11956:SF5">
    <property type="entry name" value="ARGININE--TRNA LIGASE, CYTOPLASMIC"/>
    <property type="match status" value="1"/>
</dbReference>
<accession>A0A433XX52</accession>
<dbReference type="AlphaFoldDB" id="A0A433XX52"/>
<evidence type="ECO:0000256" key="3">
    <source>
        <dbReference type="ARBA" id="ARBA00022490"/>
    </source>
</evidence>
<dbReference type="GO" id="GO:0005737">
    <property type="term" value="C:cytoplasm"/>
    <property type="evidence" value="ECO:0007669"/>
    <property type="project" value="UniProtKB-SubCell"/>
</dbReference>
<dbReference type="EMBL" id="RZNY01000047">
    <property type="protein sequence ID" value="RUT39326.1"/>
    <property type="molecule type" value="Genomic_DNA"/>
</dbReference>
<dbReference type="CDD" id="cd00671">
    <property type="entry name" value="ArgRS_core"/>
    <property type="match status" value="1"/>
</dbReference>
<dbReference type="EC" id="6.1.1.19" evidence="10"/>
<dbReference type="Gene3D" id="3.40.50.620">
    <property type="entry name" value="HUPs"/>
    <property type="match status" value="1"/>
</dbReference>
<dbReference type="InterPro" id="IPR005148">
    <property type="entry name" value="Arg-tRNA-synth_N"/>
</dbReference>
<dbReference type="Proteomes" id="UP000279446">
    <property type="component" value="Unassembled WGS sequence"/>
</dbReference>
<evidence type="ECO:0000313" key="14">
    <source>
        <dbReference type="EMBL" id="RUT39326.1"/>
    </source>
</evidence>
<dbReference type="HAMAP" id="MF_00123">
    <property type="entry name" value="Arg_tRNA_synth"/>
    <property type="match status" value="1"/>
</dbReference>
<dbReference type="CDD" id="cd07956">
    <property type="entry name" value="Anticodon_Ia_Arg"/>
    <property type="match status" value="1"/>
</dbReference>
<dbReference type="InterPro" id="IPR014729">
    <property type="entry name" value="Rossmann-like_a/b/a_fold"/>
</dbReference>
<dbReference type="FunFam" id="1.10.730.10:FF:000008">
    <property type="entry name" value="Arginine--tRNA ligase"/>
    <property type="match status" value="1"/>
</dbReference>
<dbReference type="SUPFAM" id="SSF55190">
    <property type="entry name" value="Arginyl-tRNA synthetase (ArgRS), N-terminal 'additional' domain"/>
    <property type="match status" value="1"/>
</dbReference>
<protein>
    <recommendedName>
        <fullName evidence="10">Arginine--tRNA ligase</fullName>
        <ecNumber evidence="10">6.1.1.19</ecNumber>
    </recommendedName>
    <alternativeName>
        <fullName evidence="10">Arginyl-tRNA synthetase</fullName>
        <shortName evidence="10">ArgRS</shortName>
    </alternativeName>
</protein>
<evidence type="ECO:0000256" key="7">
    <source>
        <dbReference type="ARBA" id="ARBA00022917"/>
    </source>
</evidence>
<evidence type="ECO:0000256" key="2">
    <source>
        <dbReference type="ARBA" id="ARBA00005594"/>
    </source>
</evidence>
<dbReference type="PROSITE" id="PS00178">
    <property type="entry name" value="AA_TRNA_LIGASE_I"/>
    <property type="match status" value="1"/>
</dbReference>
<keyword evidence="7 10" id="KW-0648">Protein biosynthesis</keyword>
<evidence type="ECO:0000256" key="10">
    <source>
        <dbReference type="HAMAP-Rule" id="MF_00123"/>
    </source>
</evidence>
<dbReference type="InterPro" id="IPR001278">
    <property type="entry name" value="Arg-tRNA-ligase"/>
</dbReference>
<evidence type="ECO:0000256" key="5">
    <source>
        <dbReference type="ARBA" id="ARBA00022741"/>
    </source>
</evidence>
<evidence type="ECO:0000256" key="1">
    <source>
        <dbReference type="ARBA" id="ARBA00004496"/>
    </source>
</evidence>
<dbReference type="Gene3D" id="1.10.730.10">
    <property type="entry name" value="Isoleucyl-tRNA Synthetase, Domain 1"/>
    <property type="match status" value="1"/>
</dbReference>
<comment type="subunit">
    <text evidence="10">Monomer.</text>
</comment>
<dbReference type="InterPro" id="IPR008909">
    <property type="entry name" value="DALR_anticod-bd"/>
</dbReference>
<dbReference type="RefSeq" id="WP_127195028.1">
    <property type="nucleotide sequence ID" value="NZ_RZNY01000047.1"/>
</dbReference>
<dbReference type="GO" id="GO:0006420">
    <property type="term" value="P:arginyl-tRNA aminoacylation"/>
    <property type="evidence" value="ECO:0007669"/>
    <property type="project" value="UniProtKB-UniRule"/>
</dbReference>
<feature type="short sequence motif" description="'HIGH' region" evidence="10">
    <location>
        <begin position="122"/>
        <end position="132"/>
    </location>
</feature>
<dbReference type="InterPro" id="IPR001412">
    <property type="entry name" value="aa-tRNA-synth_I_CS"/>
</dbReference>
<dbReference type="InterPro" id="IPR009080">
    <property type="entry name" value="tRNAsynth_Ia_anticodon-bd"/>
</dbReference>
<proteinExistence type="inferred from homology"/>
<evidence type="ECO:0000256" key="6">
    <source>
        <dbReference type="ARBA" id="ARBA00022840"/>
    </source>
</evidence>
<keyword evidence="8 10" id="KW-0030">Aminoacyl-tRNA synthetase</keyword>
<dbReference type="NCBIfam" id="TIGR00456">
    <property type="entry name" value="argS"/>
    <property type="match status" value="1"/>
</dbReference>
<dbReference type="PANTHER" id="PTHR11956">
    <property type="entry name" value="ARGINYL-TRNA SYNTHETASE"/>
    <property type="match status" value="1"/>
</dbReference>
<dbReference type="InterPro" id="IPR036695">
    <property type="entry name" value="Arg-tRNA-synth_N_sf"/>
</dbReference>
<feature type="domain" description="DALR anticodon binding" evidence="12">
    <location>
        <begin position="450"/>
        <end position="574"/>
    </location>
</feature>
<evidence type="ECO:0000259" key="13">
    <source>
        <dbReference type="SMART" id="SM01016"/>
    </source>
</evidence>
<keyword evidence="4 10" id="KW-0436">Ligase</keyword>
<dbReference type="SMART" id="SM00836">
    <property type="entry name" value="DALR_1"/>
    <property type="match status" value="1"/>
</dbReference>
<keyword evidence="15" id="KW-1185">Reference proteome</keyword>
<evidence type="ECO:0000256" key="4">
    <source>
        <dbReference type="ARBA" id="ARBA00022598"/>
    </source>
</evidence>
<comment type="similarity">
    <text evidence="2 10 11">Belongs to the class-I aminoacyl-tRNA synthetase family.</text>
</comment>
<gene>
    <name evidence="10" type="primary">argS</name>
    <name evidence="14" type="ORF">EJP82_26285</name>
</gene>
<evidence type="ECO:0000313" key="15">
    <source>
        <dbReference type="Proteomes" id="UP000279446"/>
    </source>
</evidence>
<name>A0A433XX52_9BACL</name>
<dbReference type="GO" id="GO:0005524">
    <property type="term" value="F:ATP binding"/>
    <property type="evidence" value="ECO:0007669"/>
    <property type="project" value="UniProtKB-UniRule"/>
</dbReference>
<dbReference type="GO" id="GO:0004814">
    <property type="term" value="F:arginine-tRNA ligase activity"/>
    <property type="evidence" value="ECO:0007669"/>
    <property type="project" value="UniProtKB-UniRule"/>
</dbReference>
<dbReference type="Pfam" id="PF00750">
    <property type="entry name" value="tRNA-synt_1d"/>
    <property type="match status" value="1"/>
</dbReference>
<dbReference type="OrthoDB" id="9805987at2"/>
<keyword evidence="5 10" id="KW-0547">Nucleotide-binding</keyword>
<dbReference type="SUPFAM" id="SSF52374">
    <property type="entry name" value="Nucleotidylyl transferase"/>
    <property type="match status" value="1"/>
</dbReference>
<dbReference type="SUPFAM" id="SSF47323">
    <property type="entry name" value="Anticodon-binding domain of a subclass of class I aminoacyl-tRNA synthetases"/>
    <property type="match status" value="1"/>
</dbReference>
<dbReference type="SMART" id="SM01016">
    <property type="entry name" value="Arg_tRNA_synt_N"/>
    <property type="match status" value="1"/>
</dbReference>
<dbReference type="Gene3D" id="3.30.1360.70">
    <property type="entry name" value="Arginyl tRNA synthetase N-terminal domain"/>
    <property type="match status" value="1"/>
</dbReference>
<evidence type="ECO:0000259" key="12">
    <source>
        <dbReference type="SMART" id="SM00836"/>
    </source>
</evidence>